<protein>
    <submittedName>
        <fullName evidence="1">Uncharacterized protein</fullName>
    </submittedName>
</protein>
<sequence>MQLRSCFLFVALALRVTAQNFEPDDFNVTQALVDRGVNVTAIPGLSSLAGQSSNQACSIACNALQIVYGSNYVINQSQAAYDTFTSGYWSLNQANVNPYCIFKPSTASAVSVLVLLSRLTQCPFAVKSGGHAAFAGASNIEGGITVSFELLNGITLSANQKTASVQAGQRWGPVYRELAKSDVTVIGGRVSEVGVGGLTLGGGISFFSNRYGWACDNVDSYDVVTASGALITASAKDYPDLYWALRGGGNNFGLVVNFNYATISLEGNNMWGGTRTFLESSFPQVVNAFSKVVADAEQDKRAGQWVAWLSYGGTKLAAAELWYDRPDGNKSNIFNNYYTIPAVSDTTQNRKFYGYTDDVQSNNPYGLREIYHALTVKADSDLASLAKDIFFEEIPSVANVAGVNPVLLYQGITVPQLQKMKQNGGNPLGLSASDGPFYLIHVACWWQNEADDAKVYQMVSRVLKRIKTEAESRGKQNDYIYMNYASMFQHPIESYGATNQAQLKSIANKYDPKKVFQTLQPGHFKLDRAPVPNSEFSLE</sequence>
<organism evidence="1 2">
    <name type="scientific">Neophaeococcomyces mojaviensis</name>
    <dbReference type="NCBI Taxonomy" id="3383035"/>
    <lineage>
        <taxon>Eukaryota</taxon>
        <taxon>Fungi</taxon>
        <taxon>Dikarya</taxon>
        <taxon>Ascomycota</taxon>
        <taxon>Pezizomycotina</taxon>
        <taxon>Eurotiomycetes</taxon>
        <taxon>Chaetothyriomycetidae</taxon>
        <taxon>Chaetothyriales</taxon>
        <taxon>Chaetothyriales incertae sedis</taxon>
        <taxon>Neophaeococcomyces</taxon>
    </lineage>
</organism>
<comment type="caution">
    <text evidence="1">The sequence shown here is derived from an EMBL/GenBank/DDBJ whole genome shotgun (WGS) entry which is preliminary data.</text>
</comment>
<name>A0ACC3AHL1_9EURO</name>
<evidence type="ECO:0000313" key="1">
    <source>
        <dbReference type="EMBL" id="KAJ9662584.1"/>
    </source>
</evidence>
<dbReference type="Proteomes" id="UP001172386">
    <property type="component" value="Unassembled WGS sequence"/>
</dbReference>
<keyword evidence="2" id="KW-1185">Reference proteome</keyword>
<dbReference type="EMBL" id="JAPDRQ010000014">
    <property type="protein sequence ID" value="KAJ9662584.1"/>
    <property type="molecule type" value="Genomic_DNA"/>
</dbReference>
<gene>
    <name evidence="1" type="ORF">H2198_001256</name>
</gene>
<evidence type="ECO:0000313" key="2">
    <source>
        <dbReference type="Proteomes" id="UP001172386"/>
    </source>
</evidence>
<accession>A0ACC3AHL1</accession>
<reference evidence="1" key="1">
    <citation type="submission" date="2022-10" db="EMBL/GenBank/DDBJ databases">
        <title>Culturing micro-colonial fungi from biological soil crusts in the Mojave desert and describing Neophaeococcomyces mojavensis, and introducing the new genera and species Taxawa tesnikishii.</title>
        <authorList>
            <person name="Kurbessoian T."/>
            <person name="Stajich J.E."/>
        </authorList>
    </citation>
    <scope>NUCLEOTIDE SEQUENCE</scope>
    <source>
        <strain evidence="1">JES_112</strain>
    </source>
</reference>
<proteinExistence type="predicted"/>